<dbReference type="InterPro" id="IPR011041">
    <property type="entry name" value="Quinoprot_gluc/sorb_DH_b-prop"/>
</dbReference>
<gene>
    <name evidence="3" type="ORF">M2319_000113</name>
</gene>
<evidence type="ECO:0000256" key="1">
    <source>
        <dbReference type="SAM" id="SignalP"/>
    </source>
</evidence>
<name>A0ABT3H5Y4_9HYPH</name>
<comment type="caution">
    <text evidence="3">The sequence shown here is derived from an EMBL/GenBank/DDBJ whole genome shotgun (WGS) entry which is preliminary data.</text>
</comment>
<organism evidence="3 4">
    <name type="scientific">Rhodobium gokarnense</name>
    <dbReference type="NCBI Taxonomy" id="364296"/>
    <lineage>
        <taxon>Bacteria</taxon>
        <taxon>Pseudomonadati</taxon>
        <taxon>Pseudomonadota</taxon>
        <taxon>Alphaproteobacteria</taxon>
        <taxon>Hyphomicrobiales</taxon>
        <taxon>Rhodobiaceae</taxon>
        <taxon>Rhodobium</taxon>
    </lineage>
</organism>
<dbReference type="Gene3D" id="2.120.10.30">
    <property type="entry name" value="TolB, C-terminal domain"/>
    <property type="match status" value="1"/>
</dbReference>
<keyword evidence="4" id="KW-1185">Reference proteome</keyword>
<dbReference type="PANTHER" id="PTHR19328:SF75">
    <property type="entry name" value="ALDOSE SUGAR DEHYDROGENASE YLII"/>
    <property type="match status" value="1"/>
</dbReference>
<dbReference type="RefSeq" id="WP_264599481.1">
    <property type="nucleotide sequence ID" value="NZ_JAOQNS010000001.1"/>
</dbReference>
<dbReference type="SUPFAM" id="SSF50952">
    <property type="entry name" value="Soluble quinoprotein glucose dehydrogenase"/>
    <property type="match status" value="1"/>
</dbReference>
<evidence type="ECO:0000313" key="3">
    <source>
        <dbReference type="EMBL" id="MCW2305797.1"/>
    </source>
</evidence>
<reference evidence="4" key="1">
    <citation type="submission" date="2023-07" db="EMBL/GenBank/DDBJ databases">
        <title>Genome sequencing of Purple Non-Sulfur Bacteria from various extreme environments.</title>
        <authorList>
            <person name="Mayer M."/>
        </authorList>
    </citation>
    <scope>NUCLEOTIDE SEQUENCE [LARGE SCALE GENOMIC DNA]</scope>
    <source>
        <strain evidence="4">DSM 17935</strain>
    </source>
</reference>
<dbReference type="Pfam" id="PF07995">
    <property type="entry name" value="GSDH"/>
    <property type="match status" value="1"/>
</dbReference>
<feature type="chain" id="PRO_5047019046" evidence="1">
    <location>
        <begin position="33"/>
        <end position="388"/>
    </location>
</feature>
<accession>A0ABT3H5Y4</accession>
<feature type="domain" description="Glucose/Sorbosone dehydrogenase" evidence="2">
    <location>
        <begin position="53"/>
        <end position="383"/>
    </location>
</feature>
<protein>
    <submittedName>
        <fullName evidence="3">Glucose/arabinose dehydrogenase</fullName>
    </submittedName>
</protein>
<dbReference type="InterPro" id="IPR011042">
    <property type="entry name" value="6-blade_b-propeller_TolB-like"/>
</dbReference>
<dbReference type="Proteomes" id="UP001209755">
    <property type="component" value="Unassembled WGS sequence"/>
</dbReference>
<dbReference type="InterPro" id="IPR012938">
    <property type="entry name" value="Glc/Sorbosone_DH"/>
</dbReference>
<dbReference type="EMBL" id="JAOQNS010000001">
    <property type="protein sequence ID" value="MCW2305797.1"/>
    <property type="molecule type" value="Genomic_DNA"/>
</dbReference>
<evidence type="ECO:0000259" key="2">
    <source>
        <dbReference type="Pfam" id="PF07995"/>
    </source>
</evidence>
<sequence length="388" mass="41765">MTDLPATDVRPRGRRSGAILTALALITGAAPAAAETFRTDDYTVDVSTVASGLEHPWSLAFLPDGTMLVTERPGRLRLVVDRTLVDAPVSGVPDVYASGQGGLLDVVPAPDFADSNLIFLSYAERGDGGAGTAVARARLVREGMSARLEDVEVIFRQQPKTTTSRHFGSRLVFAPDGMLFVTLGERGQRPLAQDLSTHNGKVVRIVPDGSVPDDNPFVGTAGARPEIWSYGHRNPQGAALNPETGELWTVAHGARGGDEVNIPKAGRNYGWPVISYGRHYSGQKIGVGTHKEGMEQPVYYWDPSIAPSGAAFYDGDLFPEWKGDLFVGALKFQLLSRLDVEDGRVASEERMFEGAFGRIRDVRSGPDGAIWLLTDEANGQLLRVAPAE</sequence>
<keyword evidence="1" id="KW-0732">Signal</keyword>
<feature type="signal peptide" evidence="1">
    <location>
        <begin position="1"/>
        <end position="32"/>
    </location>
</feature>
<proteinExistence type="predicted"/>
<dbReference type="PANTHER" id="PTHR19328">
    <property type="entry name" value="HEDGEHOG-INTERACTING PROTEIN"/>
    <property type="match status" value="1"/>
</dbReference>
<evidence type="ECO:0000313" key="4">
    <source>
        <dbReference type="Proteomes" id="UP001209755"/>
    </source>
</evidence>